<feature type="domain" description="Gfo/Idh/MocA-like oxidoreductase N-terminal" evidence="1">
    <location>
        <begin position="5"/>
        <end position="127"/>
    </location>
</feature>
<gene>
    <name evidence="3" type="ORF">M409DRAFT_37553</name>
</gene>
<dbReference type="Pfam" id="PF01408">
    <property type="entry name" value="GFO_IDH_MocA"/>
    <property type="match status" value="1"/>
</dbReference>
<dbReference type="GO" id="GO:0016491">
    <property type="term" value="F:oxidoreductase activity"/>
    <property type="evidence" value="ECO:0007669"/>
    <property type="project" value="TreeGrafter"/>
</dbReference>
<dbReference type="GO" id="GO:0005737">
    <property type="term" value="C:cytoplasm"/>
    <property type="evidence" value="ECO:0007669"/>
    <property type="project" value="TreeGrafter"/>
</dbReference>
<dbReference type="InterPro" id="IPR000683">
    <property type="entry name" value="Gfo/Idh/MocA-like_OxRdtase_N"/>
</dbReference>
<evidence type="ECO:0000313" key="3">
    <source>
        <dbReference type="EMBL" id="KAF2161432.1"/>
    </source>
</evidence>
<dbReference type="SUPFAM" id="SSF51735">
    <property type="entry name" value="NAD(P)-binding Rossmann-fold domains"/>
    <property type="match status" value="1"/>
</dbReference>
<organism evidence="3 4">
    <name type="scientific">Zasmidium cellare ATCC 36951</name>
    <dbReference type="NCBI Taxonomy" id="1080233"/>
    <lineage>
        <taxon>Eukaryota</taxon>
        <taxon>Fungi</taxon>
        <taxon>Dikarya</taxon>
        <taxon>Ascomycota</taxon>
        <taxon>Pezizomycotina</taxon>
        <taxon>Dothideomycetes</taxon>
        <taxon>Dothideomycetidae</taxon>
        <taxon>Mycosphaerellales</taxon>
        <taxon>Mycosphaerellaceae</taxon>
        <taxon>Zasmidium</taxon>
    </lineage>
</organism>
<keyword evidence="4" id="KW-1185">Reference proteome</keyword>
<evidence type="ECO:0008006" key="5">
    <source>
        <dbReference type="Google" id="ProtNLM"/>
    </source>
</evidence>
<reference evidence="3" key="1">
    <citation type="journal article" date="2020" name="Stud. Mycol.">
        <title>101 Dothideomycetes genomes: a test case for predicting lifestyles and emergence of pathogens.</title>
        <authorList>
            <person name="Haridas S."/>
            <person name="Albert R."/>
            <person name="Binder M."/>
            <person name="Bloem J."/>
            <person name="Labutti K."/>
            <person name="Salamov A."/>
            <person name="Andreopoulos B."/>
            <person name="Baker S."/>
            <person name="Barry K."/>
            <person name="Bills G."/>
            <person name="Bluhm B."/>
            <person name="Cannon C."/>
            <person name="Castanera R."/>
            <person name="Culley D."/>
            <person name="Daum C."/>
            <person name="Ezra D."/>
            <person name="Gonzalez J."/>
            <person name="Henrissat B."/>
            <person name="Kuo A."/>
            <person name="Liang C."/>
            <person name="Lipzen A."/>
            <person name="Lutzoni F."/>
            <person name="Magnuson J."/>
            <person name="Mondo S."/>
            <person name="Nolan M."/>
            <person name="Ohm R."/>
            <person name="Pangilinan J."/>
            <person name="Park H.-J."/>
            <person name="Ramirez L."/>
            <person name="Alfaro M."/>
            <person name="Sun H."/>
            <person name="Tritt A."/>
            <person name="Yoshinaga Y."/>
            <person name="Zwiers L.-H."/>
            <person name="Turgeon B."/>
            <person name="Goodwin S."/>
            <person name="Spatafora J."/>
            <person name="Crous P."/>
            <person name="Grigoriev I."/>
        </authorList>
    </citation>
    <scope>NUCLEOTIDE SEQUENCE</scope>
    <source>
        <strain evidence="3">ATCC 36951</strain>
    </source>
</reference>
<dbReference type="PANTHER" id="PTHR42840:SF7">
    <property type="entry name" value="BINDING ROSSMANN FOLD OXIDOREDUCTASE, PUTATIVE (AFU_ORTHOLOGUE AFUA_4G10190)-RELATED"/>
    <property type="match status" value="1"/>
</dbReference>
<dbReference type="GO" id="GO:0006740">
    <property type="term" value="P:NADPH regeneration"/>
    <property type="evidence" value="ECO:0007669"/>
    <property type="project" value="TreeGrafter"/>
</dbReference>
<evidence type="ECO:0000313" key="4">
    <source>
        <dbReference type="Proteomes" id="UP000799537"/>
    </source>
</evidence>
<dbReference type="InterPro" id="IPR004104">
    <property type="entry name" value="Gfo/Idh/MocA-like_OxRdtase_C"/>
</dbReference>
<dbReference type="EMBL" id="ML993619">
    <property type="protein sequence ID" value="KAF2161432.1"/>
    <property type="molecule type" value="Genomic_DNA"/>
</dbReference>
<name>A0A6A6C6C7_ZASCE</name>
<sequence>MATKLRVGILGAGEVAQVCHLPVLGLLSHLYVVTAICDISAKNVAHTAAKFHIPLATTNPRDIFQSPDVDVVFVLTSDEFHEEYAIAALRAGKHAMVEKPLTLSVDSARRIAAVEAAAGGPRVFVGYMRRYAKSFTQTFKREVASIPRILYARSRDFSGPNSKFVDESGTFAVRNTDFPADASKARSQKLDLLYREAFPDHTGSLTNQHVKYCRFLGSLGSHDISLMREALGTPDSVGGVSVNSPFYSAIFNYHNRTGGREPFAVTYESGIDAVPEFDAHLAVYGEKKRVTIKYDSPYVKGLPIKVVVQELNEAGEMQTREMLGSYEDAYTSELLDLHQCLTQDGEIKTSLSDAIQDLQIFDGMYRSWMASHTEPLAHGVSNGTLSNGH</sequence>
<dbReference type="AlphaFoldDB" id="A0A6A6C6C7"/>
<dbReference type="InterPro" id="IPR036291">
    <property type="entry name" value="NAD(P)-bd_dom_sf"/>
</dbReference>
<feature type="domain" description="Gfo/Idh/MocA-like oxidoreductase C-terminal" evidence="2">
    <location>
        <begin position="215"/>
        <end position="369"/>
    </location>
</feature>
<dbReference type="GeneID" id="54564024"/>
<dbReference type="Gene3D" id="3.30.360.10">
    <property type="entry name" value="Dihydrodipicolinate Reductase, domain 2"/>
    <property type="match status" value="1"/>
</dbReference>
<evidence type="ECO:0000259" key="1">
    <source>
        <dbReference type="Pfam" id="PF01408"/>
    </source>
</evidence>
<protein>
    <recommendedName>
        <fullName evidence="5">Gfo/Idh/MocA-like oxidoreductase N-terminal domain-containing protein</fullName>
    </recommendedName>
</protein>
<dbReference type="OrthoDB" id="64915at2759"/>
<dbReference type="Gene3D" id="3.40.50.720">
    <property type="entry name" value="NAD(P)-binding Rossmann-like Domain"/>
    <property type="match status" value="1"/>
</dbReference>
<accession>A0A6A6C6C7</accession>
<proteinExistence type="predicted"/>
<dbReference type="GO" id="GO:0000166">
    <property type="term" value="F:nucleotide binding"/>
    <property type="evidence" value="ECO:0007669"/>
    <property type="project" value="InterPro"/>
</dbReference>
<dbReference type="Proteomes" id="UP000799537">
    <property type="component" value="Unassembled WGS sequence"/>
</dbReference>
<dbReference type="PANTHER" id="PTHR42840">
    <property type="entry name" value="NAD(P)-BINDING ROSSMANN-FOLD SUPERFAMILY PROTEIN-RELATED"/>
    <property type="match status" value="1"/>
</dbReference>
<dbReference type="Pfam" id="PF02894">
    <property type="entry name" value="GFO_IDH_MocA_C"/>
    <property type="match status" value="1"/>
</dbReference>
<dbReference type="RefSeq" id="XP_033662321.1">
    <property type="nucleotide sequence ID" value="XM_033810752.1"/>
</dbReference>
<evidence type="ECO:0000259" key="2">
    <source>
        <dbReference type="Pfam" id="PF02894"/>
    </source>
</evidence>